<keyword evidence="2" id="KW-1185">Reference proteome</keyword>
<name>A0A6N8L6F6_9SPHI</name>
<dbReference type="EMBL" id="WSQA01000015">
    <property type="protein sequence ID" value="MVZ63768.1"/>
    <property type="molecule type" value="Genomic_DNA"/>
</dbReference>
<evidence type="ECO:0000313" key="1">
    <source>
        <dbReference type="EMBL" id="MVZ63768.1"/>
    </source>
</evidence>
<dbReference type="Pfam" id="PF05593">
    <property type="entry name" value="RHS_repeat"/>
    <property type="match status" value="1"/>
</dbReference>
<protein>
    <recommendedName>
        <fullName evidence="3">RHS repeat-associated core domain-containing protein</fullName>
    </recommendedName>
</protein>
<reference evidence="1 2" key="1">
    <citation type="submission" date="2019-12" db="EMBL/GenBank/DDBJ databases">
        <authorList>
            <person name="Dong K."/>
        </authorList>
    </citation>
    <scope>NUCLEOTIDE SEQUENCE [LARGE SCALE GENOMIC DNA]</scope>
    <source>
        <strain evidence="1 2">JCM 31225</strain>
    </source>
</reference>
<dbReference type="PANTHER" id="PTHR32305">
    <property type="match status" value="1"/>
</dbReference>
<dbReference type="PANTHER" id="PTHR32305:SF15">
    <property type="entry name" value="PROTEIN RHSA-RELATED"/>
    <property type="match status" value="1"/>
</dbReference>
<comment type="caution">
    <text evidence="1">The sequence shown here is derived from an EMBL/GenBank/DDBJ whole genome shotgun (WGS) entry which is preliminary data.</text>
</comment>
<accession>A0A6N8L6F6</accession>
<dbReference type="InterPro" id="IPR006530">
    <property type="entry name" value="YD"/>
</dbReference>
<dbReference type="InterPro" id="IPR031325">
    <property type="entry name" value="RHS_repeat"/>
</dbReference>
<gene>
    <name evidence="1" type="ORF">GQF63_17220</name>
</gene>
<dbReference type="NCBIfam" id="TIGR03696">
    <property type="entry name" value="Rhs_assc_core"/>
    <property type="match status" value="1"/>
</dbReference>
<dbReference type="InterPro" id="IPR050708">
    <property type="entry name" value="T6SS_VgrG/RHS"/>
</dbReference>
<dbReference type="NCBIfam" id="TIGR01643">
    <property type="entry name" value="YD_repeat_2x"/>
    <property type="match status" value="1"/>
</dbReference>
<sequence length="784" mass="89884">MSPNCCFKKGMVKAKNLRGQLYQHKDGSSMQQTNEYDFKGNPLETQQQLLDDATLTDADWSGTPPALSTEVFTSSLTYDALNRPITTTDAGGNVQAYTYDKGGLLKSVELNSTIYVQDIHYDAKGQRQAIWYGNGTKTSYTYDPDTFRLRRLLTVNVDSLSPHYNEVLQDLHYWYDPVGNITRIQDDAQQTLFFNNSVVAPTQKFTYDALYRLIEARGRELIGTATFGASDNWNDSAWQTSHKGNGNAVQNYTQHYTYDEVGNILELQHVATAGSYTRTYDVDTVSNRLLSTTVGVNTYSYTHDTRGNMLSMPHLQNMAWNASNELHSITQGTTVANYQYSGGQRVRKWVDKGSNIEEERIYLGGYEIYRKYISGVLDIERTTVHVSDDTGRIAMLEERTQGTDPSPASLERYNYSNHLQSATLELDGDAEIISYEEYHPYGTTSYQASNASINAVAKRYRYTGKERDEESGLYYHGARYYIPWLARWTACDPLESKYAGLSPYNYCVNNPVKYIDDDGREIVIARLGESANVSLQQLVDLMNTAIGGVKVFGVNNIMGNNETIKVGEYANLNLNTQQKAFVDLINEMSKSSRKYYLNLDNHYGDTKNISEPADVYNQTFYVQSMNEIKNNGKYNLLYVLFHEFGEQKQFQELMLKELHTNYPKEKSRRENKQQLMLDDWYNVSHENTLNKALEIFGYRYYTQSSTEHSDFVQIDLFNGKSKYLTTVTLYSENGVWNKVEGEGKDMYGNKLSNYENLNPNWRNNLTVEQNNQLRKNFFNELRQK</sequence>
<evidence type="ECO:0008006" key="3">
    <source>
        <dbReference type="Google" id="ProtNLM"/>
    </source>
</evidence>
<proteinExistence type="predicted"/>
<dbReference type="AlphaFoldDB" id="A0A6N8L6F6"/>
<organism evidence="1 2">
    <name type="scientific">Sphingobacterium humi</name>
    <dbReference type="NCBI Taxonomy" id="1796905"/>
    <lineage>
        <taxon>Bacteria</taxon>
        <taxon>Pseudomonadati</taxon>
        <taxon>Bacteroidota</taxon>
        <taxon>Sphingobacteriia</taxon>
        <taxon>Sphingobacteriales</taxon>
        <taxon>Sphingobacteriaceae</taxon>
        <taxon>Sphingobacterium</taxon>
    </lineage>
</organism>
<dbReference type="InterPro" id="IPR022385">
    <property type="entry name" value="Rhs_assc_core"/>
</dbReference>
<dbReference type="Gene3D" id="2.180.10.10">
    <property type="entry name" value="RHS repeat-associated core"/>
    <property type="match status" value="1"/>
</dbReference>
<dbReference type="Proteomes" id="UP000435036">
    <property type="component" value="Unassembled WGS sequence"/>
</dbReference>
<evidence type="ECO:0000313" key="2">
    <source>
        <dbReference type="Proteomes" id="UP000435036"/>
    </source>
</evidence>